<evidence type="ECO:0000313" key="15">
    <source>
        <dbReference type="Proteomes" id="UP000187203"/>
    </source>
</evidence>
<dbReference type="AlphaFoldDB" id="A0A1R3JZ14"/>
<dbReference type="InterPro" id="IPR027443">
    <property type="entry name" value="IPNS-like_sf"/>
</dbReference>
<dbReference type="PROSITE" id="PS51471">
    <property type="entry name" value="FE2OG_OXY"/>
    <property type="match status" value="1"/>
</dbReference>
<dbReference type="SMART" id="SM00710">
    <property type="entry name" value="PbH1"/>
    <property type="match status" value="5"/>
</dbReference>
<dbReference type="InterPro" id="IPR044861">
    <property type="entry name" value="IPNS-like_FE2OG_OXY"/>
</dbReference>
<dbReference type="Pfam" id="PF03171">
    <property type="entry name" value="2OG-FeII_Oxy"/>
    <property type="match status" value="1"/>
</dbReference>
<evidence type="ECO:0000256" key="2">
    <source>
        <dbReference type="ARBA" id="ARBA00008834"/>
    </source>
</evidence>
<dbReference type="Gene3D" id="2.60.120.330">
    <property type="entry name" value="B-lactam Antibiotic, Isopenicillin N Synthase, Chain"/>
    <property type="match status" value="1"/>
</dbReference>
<keyword evidence="7" id="KW-0677">Repeat</keyword>
<comment type="catalytic activity">
    <reaction evidence="11">
        <text>(1,4-alpha-D-galacturonosyl)n+m + H2O = (1,4-alpha-D-galacturonosyl)n + (1,4-alpha-D-galacturonosyl)m.</text>
        <dbReference type="EC" id="3.2.1.15"/>
    </reaction>
</comment>
<feature type="domain" description="Fe2OG dioxygenase" evidence="13">
    <location>
        <begin position="145"/>
        <end position="276"/>
    </location>
</feature>
<dbReference type="PRINTS" id="PR00682">
    <property type="entry name" value="IPNSYNTHASE"/>
</dbReference>
<dbReference type="Proteomes" id="UP000187203">
    <property type="component" value="Unassembled WGS sequence"/>
</dbReference>
<dbReference type="GO" id="GO:0004650">
    <property type="term" value="F:polygalacturonase activity"/>
    <property type="evidence" value="ECO:0007669"/>
    <property type="project" value="UniProtKB-EC"/>
</dbReference>
<evidence type="ECO:0000256" key="3">
    <source>
        <dbReference type="ARBA" id="ARBA00012736"/>
    </source>
</evidence>
<dbReference type="SUPFAM" id="SSF51126">
    <property type="entry name" value="Pectin lyase-like"/>
    <property type="match status" value="1"/>
</dbReference>
<dbReference type="InterPro" id="IPR000743">
    <property type="entry name" value="Glyco_hydro_28"/>
</dbReference>
<dbReference type="EC" id="3.2.1.15" evidence="3"/>
<dbReference type="Pfam" id="PF00295">
    <property type="entry name" value="Glyco_hydro_28"/>
    <property type="match status" value="1"/>
</dbReference>
<dbReference type="InterPro" id="IPR006626">
    <property type="entry name" value="PbH1"/>
</dbReference>
<dbReference type="SUPFAM" id="SSF51197">
    <property type="entry name" value="Clavaminate synthase-like"/>
    <property type="match status" value="1"/>
</dbReference>
<dbReference type="EMBL" id="AWUE01014982">
    <property type="protein sequence ID" value="OMP00083.1"/>
    <property type="molecule type" value="Genomic_DNA"/>
</dbReference>
<dbReference type="InterPro" id="IPR012334">
    <property type="entry name" value="Pectin_lyas_fold"/>
</dbReference>
<dbReference type="InterPro" id="IPR011050">
    <property type="entry name" value="Pectin_lyase_fold/virulence"/>
</dbReference>
<keyword evidence="5" id="KW-0964">Secreted</keyword>
<evidence type="ECO:0000256" key="4">
    <source>
        <dbReference type="ARBA" id="ARBA00022512"/>
    </source>
</evidence>
<comment type="subcellular location">
    <subcellularLocation>
        <location evidence="1">Secreted</location>
        <location evidence="1">Cell wall</location>
    </subcellularLocation>
</comment>
<dbReference type="InterPro" id="IPR005123">
    <property type="entry name" value="Oxoglu/Fe-dep_dioxygenase_dom"/>
</dbReference>
<accession>A0A1R3JZ14</accession>
<evidence type="ECO:0000256" key="1">
    <source>
        <dbReference type="ARBA" id="ARBA00004191"/>
    </source>
</evidence>
<evidence type="ECO:0000256" key="6">
    <source>
        <dbReference type="ARBA" id="ARBA00022729"/>
    </source>
</evidence>
<dbReference type="GO" id="GO:0071555">
    <property type="term" value="P:cell wall organization"/>
    <property type="evidence" value="ECO:0007669"/>
    <property type="project" value="UniProtKB-KW"/>
</dbReference>
<gene>
    <name evidence="14" type="ORF">COLO4_12934</name>
</gene>
<protein>
    <recommendedName>
        <fullName evidence="3">endo-polygalacturonase</fullName>
        <ecNumber evidence="3">3.2.1.15</ecNumber>
    </recommendedName>
</protein>
<keyword evidence="15" id="KW-1185">Reference proteome</keyword>
<proteinExistence type="inferred from homology"/>
<keyword evidence="9 12" id="KW-0326">Glycosidase</keyword>
<evidence type="ECO:0000313" key="14">
    <source>
        <dbReference type="EMBL" id="OMP00083.1"/>
    </source>
</evidence>
<dbReference type="FunFam" id="2.160.20.10:FF:000032">
    <property type="entry name" value="Pectin lyase-like superfamily protein"/>
    <property type="match status" value="1"/>
</dbReference>
<dbReference type="STRING" id="93759.A0A1R3JZ14"/>
<evidence type="ECO:0000256" key="11">
    <source>
        <dbReference type="ARBA" id="ARBA00034074"/>
    </source>
</evidence>
<keyword evidence="10" id="KW-0961">Cell wall biogenesis/degradation</keyword>
<evidence type="ECO:0000256" key="7">
    <source>
        <dbReference type="ARBA" id="ARBA00022737"/>
    </source>
</evidence>
<keyword evidence="6" id="KW-0732">Signal</keyword>
<evidence type="ECO:0000259" key="13">
    <source>
        <dbReference type="PROSITE" id="PS51471"/>
    </source>
</evidence>
<comment type="similarity">
    <text evidence="2 12">Belongs to the glycosyl hydrolase 28 family.</text>
</comment>
<dbReference type="Gene3D" id="2.160.20.10">
    <property type="entry name" value="Single-stranded right-handed beta-helix, Pectin lyase-like"/>
    <property type="match status" value="1"/>
</dbReference>
<evidence type="ECO:0000256" key="12">
    <source>
        <dbReference type="RuleBase" id="RU361169"/>
    </source>
</evidence>
<reference evidence="15" key="1">
    <citation type="submission" date="2013-09" db="EMBL/GenBank/DDBJ databases">
        <title>Corchorus olitorius genome sequencing.</title>
        <authorList>
            <person name="Alam M."/>
            <person name="Haque M.S."/>
            <person name="Islam M.S."/>
            <person name="Emdad E.M."/>
            <person name="Islam M.M."/>
            <person name="Ahmed B."/>
            <person name="Halim A."/>
            <person name="Hossen Q.M.M."/>
            <person name="Hossain M.Z."/>
            <person name="Ahmed R."/>
            <person name="Khan M.M."/>
            <person name="Islam R."/>
            <person name="Rashid M.M."/>
            <person name="Khan S.A."/>
            <person name="Rahman M.S."/>
            <person name="Alam M."/>
            <person name="Yahiya A.S."/>
            <person name="Khan M.S."/>
            <person name="Azam M.S."/>
            <person name="Haque T."/>
            <person name="Lashkar M.Z.H."/>
            <person name="Akhand A.I."/>
            <person name="Morshed G."/>
            <person name="Roy S."/>
            <person name="Uddin K.S."/>
            <person name="Rabeya T."/>
            <person name="Hossain A.S."/>
            <person name="Chowdhury A."/>
            <person name="Snigdha A.R."/>
            <person name="Mortoza M.S."/>
            <person name="Matin S.A."/>
            <person name="Hoque S.M.E."/>
            <person name="Islam M.K."/>
            <person name="Roy D.K."/>
            <person name="Haider R."/>
            <person name="Moosa M.M."/>
            <person name="Elias S.M."/>
            <person name="Hasan A.M."/>
            <person name="Jahan S."/>
            <person name="Shafiuddin M."/>
            <person name="Mahmood N."/>
            <person name="Shommy N.S."/>
        </authorList>
    </citation>
    <scope>NUCLEOTIDE SEQUENCE [LARGE SCALE GENOMIC DNA]</scope>
    <source>
        <strain evidence="15">cv. O-4</strain>
    </source>
</reference>
<dbReference type="GO" id="GO:0005975">
    <property type="term" value="P:carbohydrate metabolic process"/>
    <property type="evidence" value="ECO:0007669"/>
    <property type="project" value="InterPro"/>
</dbReference>
<evidence type="ECO:0000256" key="8">
    <source>
        <dbReference type="ARBA" id="ARBA00022801"/>
    </source>
</evidence>
<dbReference type="PANTHER" id="PTHR31375">
    <property type="match status" value="1"/>
</dbReference>
<keyword evidence="4" id="KW-0134">Cell wall</keyword>
<keyword evidence="8 12" id="KW-0378">Hydrolase</keyword>
<evidence type="ECO:0000256" key="5">
    <source>
        <dbReference type="ARBA" id="ARBA00022525"/>
    </source>
</evidence>
<organism evidence="14 15">
    <name type="scientific">Corchorus olitorius</name>
    <dbReference type="NCBI Taxonomy" id="93759"/>
    <lineage>
        <taxon>Eukaryota</taxon>
        <taxon>Viridiplantae</taxon>
        <taxon>Streptophyta</taxon>
        <taxon>Embryophyta</taxon>
        <taxon>Tracheophyta</taxon>
        <taxon>Spermatophyta</taxon>
        <taxon>Magnoliopsida</taxon>
        <taxon>eudicotyledons</taxon>
        <taxon>Gunneridae</taxon>
        <taxon>Pentapetalae</taxon>
        <taxon>rosids</taxon>
        <taxon>malvids</taxon>
        <taxon>Malvales</taxon>
        <taxon>Malvaceae</taxon>
        <taxon>Grewioideae</taxon>
        <taxon>Apeibeae</taxon>
        <taxon>Corchorus</taxon>
    </lineage>
</organism>
<name>A0A1R3JZ14_9ROSI</name>
<sequence length="682" mass="75601">MFMDVLKVQVREALAKYSCFEASTDRLKEVGKPFIGAMEEIFDLPLETKKLCVSESMFGGYKMAPMNETFQIDNWNVAEEYIQQCLTNILWPQGNPSFSFGIGSKTLVCFTELASGLDKTIRTMILDSFGVDHKYVKEHIDHLTTYNVRLMKYQGQPQSSDVPDHPCPPHCDPNVLTLLYQNEVNGLEIQNNDGEWVKVKFSPHSFIVMIGDSLSVVLNGRLPSPYHRVMNVGNDEQHPLLFKPFDYDEFWACYISEILCYWKEAVNLAFNLWIVMQRKNKWEIIFTVFTILCIFTSGLSNATNSFNVINYGAVGDGKTDDSAAFLKAWKAACKATSRNPSLIVPARKTFLLKPVTFKGPCKSSSIYVLISGNIVAPNSKSSWKGYPINRWLAFTHVNGLMINGSGTINGRGSAWWPQPCLHKVATDVTCKGPTALTFYRCNRLVLKGLRHINSQRNHITLTNCKGATISNLHISAPATSPNTDGIDIGGSSNVQIRNSFIGTGDDCIAISSGSSHINITGISCGPGHGISIGALGVHGENDTVEEVHVRNCTFKGTMTGVRIKTWQGGVGYARKISFEKIKFIRADSPIIIDQFYCPSGENCRNETSAIKISDVSYKSIVGTSITEKVINLSCDQNVGCSNIQLDHVYIKSMVPGKKAYSYCFNAHGKYTHTRPVADCLKP</sequence>
<evidence type="ECO:0000256" key="10">
    <source>
        <dbReference type="ARBA" id="ARBA00023316"/>
    </source>
</evidence>
<evidence type="ECO:0000256" key="9">
    <source>
        <dbReference type="ARBA" id="ARBA00023295"/>
    </source>
</evidence>
<dbReference type="OrthoDB" id="187139at2759"/>
<comment type="caution">
    <text evidence="14">The sequence shown here is derived from an EMBL/GenBank/DDBJ whole genome shotgun (WGS) entry which is preliminary data.</text>
</comment>